<name>A0AAV5LVY2_9ROSI</name>
<dbReference type="Proteomes" id="UP001054252">
    <property type="component" value="Unassembled WGS sequence"/>
</dbReference>
<dbReference type="EMBL" id="BPVZ01000149">
    <property type="protein sequence ID" value="GKV41353.1"/>
    <property type="molecule type" value="Genomic_DNA"/>
</dbReference>
<dbReference type="AlphaFoldDB" id="A0AAV5LVY2"/>
<gene>
    <name evidence="1" type="ORF">SLEP1_g48894</name>
</gene>
<comment type="caution">
    <text evidence="1">The sequence shown here is derived from an EMBL/GenBank/DDBJ whole genome shotgun (WGS) entry which is preliminary data.</text>
</comment>
<keyword evidence="2" id="KW-1185">Reference proteome</keyword>
<evidence type="ECO:0000313" key="2">
    <source>
        <dbReference type="Proteomes" id="UP001054252"/>
    </source>
</evidence>
<evidence type="ECO:0000313" key="1">
    <source>
        <dbReference type="EMBL" id="GKV41353.1"/>
    </source>
</evidence>
<reference evidence="1 2" key="1">
    <citation type="journal article" date="2021" name="Commun. Biol.">
        <title>The genome of Shorea leprosula (Dipterocarpaceae) highlights the ecological relevance of drought in aseasonal tropical rainforests.</title>
        <authorList>
            <person name="Ng K.K.S."/>
            <person name="Kobayashi M.J."/>
            <person name="Fawcett J.A."/>
            <person name="Hatakeyama M."/>
            <person name="Paape T."/>
            <person name="Ng C.H."/>
            <person name="Ang C.C."/>
            <person name="Tnah L.H."/>
            <person name="Lee C.T."/>
            <person name="Nishiyama T."/>
            <person name="Sese J."/>
            <person name="O'Brien M.J."/>
            <person name="Copetti D."/>
            <person name="Mohd Noor M.I."/>
            <person name="Ong R.C."/>
            <person name="Putra M."/>
            <person name="Sireger I.Z."/>
            <person name="Indrioko S."/>
            <person name="Kosugi Y."/>
            <person name="Izuno A."/>
            <person name="Isagi Y."/>
            <person name="Lee S.L."/>
            <person name="Shimizu K.K."/>
        </authorList>
    </citation>
    <scope>NUCLEOTIDE SEQUENCE [LARGE SCALE GENOMIC DNA]</scope>
    <source>
        <strain evidence="1">214</strain>
    </source>
</reference>
<organism evidence="1 2">
    <name type="scientific">Rubroshorea leprosula</name>
    <dbReference type="NCBI Taxonomy" id="152421"/>
    <lineage>
        <taxon>Eukaryota</taxon>
        <taxon>Viridiplantae</taxon>
        <taxon>Streptophyta</taxon>
        <taxon>Embryophyta</taxon>
        <taxon>Tracheophyta</taxon>
        <taxon>Spermatophyta</taxon>
        <taxon>Magnoliopsida</taxon>
        <taxon>eudicotyledons</taxon>
        <taxon>Gunneridae</taxon>
        <taxon>Pentapetalae</taxon>
        <taxon>rosids</taxon>
        <taxon>malvids</taxon>
        <taxon>Malvales</taxon>
        <taxon>Dipterocarpaceae</taxon>
        <taxon>Rubroshorea</taxon>
    </lineage>
</organism>
<sequence length="34" mass="3857">MSVDGKMLGFCVSLNDVKFDYENDKLTMKSILIT</sequence>
<accession>A0AAV5LVY2</accession>
<protein>
    <submittedName>
        <fullName evidence="1">Uncharacterized protein</fullName>
    </submittedName>
</protein>
<proteinExistence type="predicted"/>